<evidence type="ECO:0000259" key="7">
    <source>
        <dbReference type="Pfam" id="PF07992"/>
    </source>
</evidence>
<feature type="binding site" evidence="6">
    <location>
        <position position="326"/>
    </location>
    <ligand>
        <name>FAD</name>
        <dbReference type="ChEBI" id="CHEBI:57692"/>
    </ligand>
</feature>
<keyword evidence="3 6" id="KW-0274">FAD</keyword>
<evidence type="ECO:0000256" key="5">
    <source>
        <dbReference type="ARBA" id="ARBA00023002"/>
    </source>
</evidence>
<organism evidence="9 11">
    <name type="scientific">Streptococcus agalactiae</name>
    <dbReference type="NCBI Taxonomy" id="1311"/>
    <lineage>
        <taxon>Bacteria</taxon>
        <taxon>Bacillati</taxon>
        <taxon>Bacillota</taxon>
        <taxon>Bacilli</taxon>
        <taxon>Lactobacillales</taxon>
        <taxon>Streptococcaceae</taxon>
        <taxon>Streptococcus</taxon>
    </lineage>
</organism>
<accession>A0A0E1ENW3</accession>
<dbReference type="InterPro" id="IPR023753">
    <property type="entry name" value="FAD/NAD-binding_dom"/>
</dbReference>
<feature type="binding site" evidence="6">
    <location>
        <position position="285"/>
    </location>
    <ligand>
        <name>FAD</name>
        <dbReference type="ChEBI" id="CHEBI:57692"/>
    </ligand>
</feature>
<feature type="binding site" evidence="6">
    <location>
        <position position="35"/>
    </location>
    <ligand>
        <name>FAD</name>
        <dbReference type="ChEBI" id="CHEBI:57692"/>
    </ligand>
</feature>
<keyword evidence="2 6" id="KW-0285">Flavoprotein</keyword>
<dbReference type="RefSeq" id="WP_001044167.1">
    <property type="nucleotide sequence ID" value="NZ_CAXOLC010000003.1"/>
</dbReference>
<dbReference type="PRINTS" id="PR00368">
    <property type="entry name" value="FADPNR"/>
</dbReference>
<keyword evidence="5 6" id="KW-0560">Oxidoreductase</keyword>
<dbReference type="PANTHER" id="PTHR48105">
    <property type="entry name" value="THIOREDOXIN REDUCTASE 1-RELATED-RELATED"/>
    <property type="match status" value="1"/>
</dbReference>
<comment type="caution">
    <text evidence="6">Lacks conserved residue(s) required for the propagation of feature annotation.</text>
</comment>
<comment type="caution">
    <text evidence="9">The sequence shown here is derived from an EMBL/GenBank/DDBJ whole genome shotgun (WGS) entry which is preliminary data.</text>
</comment>
<dbReference type="GO" id="GO:0050660">
    <property type="term" value="F:flavin adenine dinucleotide binding"/>
    <property type="evidence" value="ECO:0007669"/>
    <property type="project" value="UniProtKB-UniRule"/>
</dbReference>
<dbReference type="AlphaFoldDB" id="A0A0E1ENW3"/>
<evidence type="ECO:0000313" key="11">
    <source>
        <dbReference type="Proteomes" id="UP000256718"/>
    </source>
</evidence>
<evidence type="ECO:0000256" key="1">
    <source>
        <dbReference type="ARBA" id="ARBA00011738"/>
    </source>
</evidence>
<reference evidence="9 11" key="2">
    <citation type="journal article" date="2018" name="Emerg. Microbes Infect.">
        <title>Phenotypic and molecular analysis of nontypeable Group B streptococci: identification of cps2a and hybrid cps2a/cps5 Group B streptococcal capsule gene clusters.</title>
        <authorList>
            <person name="Alhhazmi A."/>
            <person name="Tyrrell G.J."/>
        </authorList>
    </citation>
    <scope>NUCLEOTIDE SEQUENCE [LARGE SCALE GENOMIC DNA]</scope>
    <source>
        <strain evidence="9 11">PLGBS17</strain>
    </source>
</reference>
<comment type="cofactor">
    <cofactor evidence="6">
        <name>FAD</name>
        <dbReference type="ChEBI" id="CHEBI:57692"/>
    </cofactor>
    <text evidence="6">Binds 1 FAD per subunit.</text>
</comment>
<dbReference type="Gene3D" id="3.50.50.60">
    <property type="entry name" value="FAD/NAD(P)-binding domain"/>
    <property type="match status" value="2"/>
</dbReference>
<evidence type="ECO:0000313" key="10">
    <source>
        <dbReference type="Proteomes" id="UP000093122"/>
    </source>
</evidence>
<dbReference type="SUPFAM" id="SSF51905">
    <property type="entry name" value="FAD/NAD(P)-binding domain"/>
    <property type="match status" value="1"/>
</dbReference>
<comment type="subunit">
    <text evidence="1 6">Homodimer.</text>
</comment>
<reference evidence="8 10" key="1">
    <citation type="journal article" date="2016" name="Sci. Rep.">
        <title>Serotype IV Streptococcus agalactiae ST-452 has arisen from large genomic recombination events between CC23 and the hypervirulent CC17 lineages.</title>
        <authorList>
            <person name="Campisi E."/>
            <person name="Rinaudo C.D."/>
            <person name="Donati C."/>
            <person name="Barucco M."/>
            <person name="Torricelli G."/>
            <person name="Edwards M.S."/>
            <person name="Baker C.J."/>
            <person name="Margarit I."/>
            <person name="Rosini R."/>
        </authorList>
    </citation>
    <scope>NUCLEOTIDE SEQUENCE [LARGE SCALE GENOMIC DNA]</scope>
    <source>
        <strain evidence="8 10">CZ-PW-140</strain>
    </source>
</reference>
<dbReference type="InterPro" id="IPR022890">
    <property type="entry name" value="Fd--NADP_Rdtase_type_2"/>
</dbReference>
<proteinExistence type="inferred from homology"/>
<feature type="domain" description="FAD/NAD(P)-binding" evidence="7">
    <location>
        <begin position="6"/>
        <end position="310"/>
    </location>
</feature>
<dbReference type="Pfam" id="PF07992">
    <property type="entry name" value="Pyr_redox_2"/>
    <property type="match status" value="1"/>
</dbReference>
<comment type="similarity">
    <text evidence="6">Belongs to the ferredoxin--NADP reductase type 2 family.</text>
</comment>
<comment type="catalytic activity">
    <reaction evidence="6">
        <text>2 reduced [2Fe-2S]-[ferredoxin] + NADP(+) + H(+) = 2 oxidized [2Fe-2S]-[ferredoxin] + NADPH</text>
        <dbReference type="Rhea" id="RHEA:20125"/>
        <dbReference type="Rhea" id="RHEA-COMP:10000"/>
        <dbReference type="Rhea" id="RHEA-COMP:10001"/>
        <dbReference type="ChEBI" id="CHEBI:15378"/>
        <dbReference type="ChEBI" id="CHEBI:33737"/>
        <dbReference type="ChEBI" id="CHEBI:33738"/>
        <dbReference type="ChEBI" id="CHEBI:57783"/>
        <dbReference type="ChEBI" id="CHEBI:58349"/>
        <dbReference type="EC" id="1.18.1.2"/>
    </reaction>
</comment>
<feature type="binding site" evidence="6">
    <location>
        <position position="123"/>
    </location>
    <ligand>
        <name>FAD</name>
        <dbReference type="ChEBI" id="CHEBI:57692"/>
    </ligand>
</feature>
<dbReference type="EMBL" id="MAWT01000011">
    <property type="protein sequence ID" value="OCM72069.1"/>
    <property type="molecule type" value="Genomic_DNA"/>
</dbReference>
<evidence type="ECO:0000256" key="2">
    <source>
        <dbReference type="ARBA" id="ARBA00022630"/>
    </source>
</evidence>
<dbReference type="GO" id="GO:0004324">
    <property type="term" value="F:ferredoxin-NADP+ reductase activity"/>
    <property type="evidence" value="ECO:0007669"/>
    <property type="project" value="UniProtKB-UniRule"/>
</dbReference>
<evidence type="ECO:0000313" key="8">
    <source>
        <dbReference type="EMBL" id="OCM72069.1"/>
    </source>
</evidence>
<protein>
    <recommendedName>
        <fullName evidence="6">Ferredoxin--NADP reductase</fullName>
        <shortName evidence="6">FNR</shortName>
        <shortName evidence="6">Fd-NADP(+) reductase</shortName>
        <ecNumber evidence="6">1.18.1.2</ecNumber>
    </recommendedName>
</protein>
<sequence length="330" mass="36432">MNKTIYDITIVGGGPVGLFAAFYAGLRGVSVKIIESLSELGGQPAILYPEKKIYDIPGYPVITGRELIDKHIEQLERFKDSIKICLKEEVLSFEKVDDVFTIQTDKDQHLSRAIVFACGNGAFAPRLLGLENEENYADNNLFYNVTKLEQFAGKHVVICGGGDSAVDWANELDKIAASVAIVHRRDAFRAHEHSVDILKASGVRILTPYVPICLNGDSQRVSSLVVQKVKGDEVIELPLDNLIVSFGFSTSNKNLRYWNLDYKRSSINVSSLFETTQEGVYAIGDAANYPGKVELIATGYGEAPVAINQAINYIYPDRDNRVVHSTSLIK</sequence>
<dbReference type="KEGG" id="sage:EN72_07525"/>
<evidence type="ECO:0000256" key="6">
    <source>
        <dbReference type="HAMAP-Rule" id="MF_01685"/>
    </source>
</evidence>
<feature type="binding site" evidence="6">
    <location>
        <position position="43"/>
    </location>
    <ligand>
        <name>FAD</name>
        <dbReference type="ChEBI" id="CHEBI:57692"/>
    </ligand>
</feature>
<dbReference type="GO" id="GO:0050661">
    <property type="term" value="F:NADP binding"/>
    <property type="evidence" value="ECO:0007669"/>
    <property type="project" value="UniProtKB-UniRule"/>
</dbReference>
<name>A0A0E1ENW3_STRAG</name>
<dbReference type="EC" id="1.18.1.2" evidence="6"/>
<gene>
    <name evidence="8" type="ORF">AX245_08280</name>
    <name evidence="9" type="ORF">C4618_03865</name>
</gene>
<dbReference type="Proteomes" id="UP000256718">
    <property type="component" value="Unassembled WGS sequence"/>
</dbReference>
<dbReference type="Proteomes" id="UP000093122">
    <property type="component" value="Unassembled WGS sequence"/>
</dbReference>
<evidence type="ECO:0000256" key="4">
    <source>
        <dbReference type="ARBA" id="ARBA00022857"/>
    </source>
</evidence>
<dbReference type="InterPro" id="IPR050097">
    <property type="entry name" value="Ferredoxin-NADP_redctase_2"/>
</dbReference>
<dbReference type="PRINTS" id="PR00469">
    <property type="entry name" value="PNDRDTASEII"/>
</dbReference>
<keyword evidence="4 6" id="KW-0521">NADP</keyword>
<dbReference type="HAMAP" id="MF_01685">
    <property type="entry name" value="FENR2"/>
    <property type="match status" value="1"/>
</dbReference>
<feature type="binding site" evidence="6">
    <location>
        <position position="48"/>
    </location>
    <ligand>
        <name>FAD</name>
        <dbReference type="ChEBI" id="CHEBI:57692"/>
    </ligand>
</feature>
<dbReference type="EMBL" id="QHGZ01000106">
    <property type="protein sequence ID" value="RDY83801.1"/>
    <property type="molecule type" value="Genomic_DNA"/>
</dbReference>
<evidence type="ECO:0000313" key="9">
    <source>
        <dbReference type="EMBL" id="RDY83801.1"/>
    </source>
</evidence>
<evidence type="ECO:0000256" key="3">
    <source>
        <dbReference type="ARBA" id="ARBA00022827"/>
    </source>
</evidence>
<dbReference type="InterPro" id="IPR036188">
    <property type="entry name" value="FAD/NAD-bd_sf"/>
</dbReference>